<evidence type="ECO:0000256" key="10">
    <source>
        <dbReference type="ARBA" id="ARBA00023002"/>
    </source>
</evidence>
<comment type="subunit">
    <text evidence="3">Heterooctamer of two A chains, two B chains, two C chains and two D chains.</text>
</comment>
<accession>A0A160FSJ9</accession>
<dbReference type="InterPro" id="IPR050968">
    <property type="entry name" value="Cytochrome_c_oxidase_bac_sub4"/>
</dbReference>
<dbReference type="OrthoDB" id="2375888at2"/>
<keyword evidence="8" id="KW-0249">Electron transport</keyword>
<comment type="similarity">
    <text evidence="2">Belongs to the cytochrome c oxidase bacterial subunit 4 family.</text>
</comment>
<dbReference type="GO" id="GO:0005886">
    <property type="term" value="C:plasma membrane"/>
    <property type="evidence" value="ECO:0007669"/>
    <property type="project" value="UniProtKB-SubCell"/>
</dbReference>
<evidence type="ECO:0000256" key="16">
    <source>
        <dbReference type="ARBA" id="ARBA00032185"/>
    </source>
</evidence>
<dbReference type="GO" id="GO:0015990">
    <property type="term" value="P:electron transport coupled proton transport"/>
    <property type="evidence" value="ECO:0007669"/>
    <property type="project" value="InterPro"/>
</dbReference>
<sequence>MDHSHHSHLAHPDEGHGGGSHGSIGSYATGFILSVILTVAAFGLVMNGTLTGENALLAIAGLAFVQIIVHLIFFLHMNTSSAQRWNIMAFGFTVLTAVILIIGSLWIMHNVSMHMMSR</sequence>
<comment type="function">
    <text evidence="12">Cytochrome bo(3) ubiquinol terminal oxidase is the component of the aerobic respiratory chain of E.coli that predominates when cells are grown at high aeration. Has proton pump activity across the membrane in addition to electron transfer, pumping 2 protons/electron.</text>
</comment>
<protein>
    <recommendedName>
        <fullName evidence="4">Cytochrome bo(3) ubiquinol oxidase subunit 4</fullName>
    </recommendedName>
    <alternativeName>
        <fullName evidence="16">Cytochrome o ubiquinol oxidase subunit 4</fullName>
    </alternativeName>
    <alternativeName>
        <fullName evidence="13">Oxidase bo(3) subunit 4</fullName>
    </alternativeName>
    <alternativeName>
        <fullName evidence="14">Ubiquinol oxidase polypeptide IV</fullName>
    </alternativeName>
    <alternativeName>
        <fullName evidence="15">Ubiquinol oxidase subunit 4</fullName>
    </alternativeName>
</protein>
<keyword evidence="10" id="KW-0560">Oxidoreductase</keyword>
<dbReference type="Pfam" id="PF03626">
    <property type="entry name" value="COX4_pro"/>
    <property type="match status" value="1"/>
</dbReference>
<dbReference type="STRING" id="1804984.AYM40_25590"/>
<evidence type="ECO:0000256" key="7">
    <source>
        <dbReference type="ARBA" id="ARBA00022692"/>
    </source>
</evidence>
<evidence type="ECO:0000256" key="6">
    <source>
        <dbReference type="ARBA" id="ARBA00022475"/>
    </source>
</evidence>
<evidence type="ECO:0000256" key="2">
    <source>
        <dbReference type="ARBA" id="ARBA00008079"/>
    </source>
</evidence>
<name>A0A160FSJ9_9BURK</name>
<evidence type="ECO:0000256" key="1">
    <source>
        <dbReference type="ARBA" id="ARBA00004651"/>
    </source>
</evidence>
<keyword evidence="9 18" id="KW-1133">Transmembrane helix</keyword>
<keyword evidence="11 18" id="KW-0472">Membrane</keyword>
<keyword evidence="5" id="KW-0813">Transport</keyword>
<dbReference type="RefSeq" id="WP_063498975.1">
    <property type="nucleotide sequence ID" value="NZ_CP014579.1"/>
</dbReference>
<feature type="compositionally biased region" description="Basic and acidic residues" evidence="17">
    <location>
        <begin position="1"/>
        <end position="16"/>
    </location>
</feature>
<evidence type="ECO:0000256" key="18">
    <source>
        <dbReference type="SAM" id="Phobius"/>
    </source>
</evidence>
<evidence type="ECO:0000256" key="17">
    <source>
        <dbReference type="SAM" id="MobiDB-lite"/>
    </source>
</evidence>
<comment type="subcellular location">
    <subcellularLocation>
        <location evidence="1">Cell membrane</location>
        <topology evidence="1">Multi-pass membrane protein</topology>
    </subcellularLocation>
</comment>
<dbReference type="KEGG" id="buz:AYM40_25590"/>
<dbReference type="PANTHER" id="PTHR36835">
    <property type="entry name" value="CYTOCHROME BO(3) UBIQUINOL OXIDASE SUBUNIT 4"/>
    <property type="match status" value="1"/>
</dbReference>
<reference evidence="19 20" key="1">
    <citation type="journal article" date="2016" name="Gene">
        <title>PacBio SMRT assembly of a complex multi-replicon genome reveals chlorocatechol degradative operon in a region of genome plasticity.</title>
        <authorList>
            <person name="Ricker N."/>
            <person name="Shen S.Y."/>
            <person name="Goordial J."/>
            <person name="Jin S."/>
            <person name="Fulthorpe R.R."/>
        </authorList>
    </citation>
    <scope>NUCLEOTIDE SEQUENCE [LARGE SCALE GENOMIC DNA]</scope>
    <source>
        <strain evidence="19 20">OLGA172</strain>
    </source>
</reference>
<proteinExistence type="inferred from homology"/>
<feature type="transmembrane region" description="Helical" evidence="18">
    <location>
        <begin position="56"/>
        <end position="75"/>
    </location>
</feature>
<dbReference type="PANTHER" id="PTHR36835:SF1">
    <property type="entry name" value="CYTOCHROME BO(3) UBIQUINOL OXIDASE SUBUNIT 4"/>
    <property type="match status" value="1"/>
</dbReference>
<evidence type="ECO:0000256" key="14">
    <source>
        <dbReference type="ARBA" id="ARBA00030211"/>
    </source>
</evidence>
<dbReference type="GO" id="GO:0019646">
    <property type="term" value="P:aerobic electron transport chain"/>
    <property type="evidence" value="ECO:0007669"/>
    <property type="project" value="TreeGrafter"/>
</dbReference>
<dbReference type="EMBL" id="CP014579">
    <property type="protein sequence ID" value="ANB75696.1"/>
    <property type="molecule type" value="Genomic_DNA"/>
</dbReference>
<dbReference type="GO" id="GO:0009319">
    <property type="term" value="C:cytochrome o ubiquinol oxidase complex"/>
    <property type="evidence" value="ECO:0007669"/>
    <property type="project" value="TreeGrafter"/>
</dbReference>
<evidence type="ECO:0000313" key="19">
    <source>
        <dbReference type="EMBL" id="ANB75696.1"/>
    </source>
</evidence>
<evidence type="ECO:0000256" key="3">
    <source>
        <dbReference type="ARBA" id="ARBA00011700"/>
    </source>
</evidence>
<gene>
    <name evidence="19" type="ORF">AYM40_25590</name>
</gene>
<dbReference type="AlphaFoldDB" id="A0A160FSJ9"/>
<dbReference type="NCBIfam" id="TIGR02847">
    <property type="entry name" value="CyoD"/>
    <property type="match status" value="1"/>
</dbReference>
<dbReference type="GO" id="GO:0015078">
    <property type="term" value="F:proton transmembrane transporter activity"/>
    <property type="evidence" value="ECO:0007669"/>
    <property type="project" value="TreeGrafter"/>
</dbReference>
<feature type="transmembrane region" description="Helical" evidence="18">
    <location>
        <begin position="87"/>
        <end position="108"/>
    </location>
</feature>
<evidence type="ECO:0000256" key="12">
    <source>
        <dbReference type="ARBA" id="ARBA00025694"/>
    </source>
</evidence>
<dbReference type="Proteomes" id="UP000076852">
    <property type="component" value="Chromosome 2"/>
</dbReference>
<feature type="transmembrane region" description="Helical" evidence="18">
    <location>
        <begin position="24"/>
        <end position="44"/>
    </location>
</feature>
<dbReference type="GO" id="GO:0009486">
    <property type="term" value="F:cytochrome bo3 ubiquinol oxidase activity"/>
    <property type="evidence" value="ECO:0007669"/>
    <property type="project" value="InterPro"/>
</dbReference>
<keyword evidence="20" id="KW-1185">Reference proteome</keyword>
<evidence type="ECO:0000256" key="4">
    <source>
        <dbReference type="ARBA" id="ARBA00014689"/>
    </source>
</evidence>
<evidence type="ECO:0000256" key="13">
    <source>
        <dbReference type="ARBA" id="ARBA00030071"/>
    </source>
</evidence>
<evidence type="ECO:0000313" key="20">
    <source>
        <dbReference type="Proteomes" id="UP000076852"/>
    </source>
</evidence>
<feature type="region of interest" description="Disordered" evidence="17">
    <location>
        <begin position="1"/>
        <end position="20"/>
    </location>
</feature>
<organism evidence="19 20">
    <name type="scientific">Paraburkholderia phytofirmans OLGA172</name>
    <dbReference type="NCBI Taxonomy" id="1417228"/>
    <lineage>
        <taxon>Bacteria</taxon>
        <taxon>Pseudomonadati</taxon>
        <taxon>Pseudomonadota</taxon>
        <taxon>Betaproteobacteria</taxon>
        <taxon>Burkholderiales</taxon>
        <taxon>Burkholderiaceae</taxon>
        <taxon>Paraburkholderia</taxon>
    </lineage>
</organism>
<keyword evidence="7 18" id="KW-0812">Transmembrane</keyword>
<evidence type="ECO:0000256" key="8">
    <source>
        <dbReference type="ARBA" id="ARBA00022982"/>
    </source>
</evidence>
<evidence type="ECO:0000256" key="9">
    <source>
        <dbReference type="ARBA" id="ARBA00022989"/>
    </source>
</evidence>
<evidence type="ECO:0000256" key="15">
    <source>
        <dbReference type="ARBA" id="ARBA00031887"/>
    </source>
</evidence>
<dbReference type="InterPro" id="IPR005171">
    <property type="entry name" value="Cyt_c_oxidase_su4_prok"/>
</dbReference>
<dbReference type="InterPro" id="IPR014210">
    <property type="entry name" value="Cyt_o_ubiqinol_oxidase_su4"/>
</dbReference>
<evidence type="ECO:0000256" key="11">
    <source>
        <dbReference type="ARBA" id="ARBA00023136"/>
    </source>
</evidence>
<evidence type="ECO:0000256" key="5">
    <source>
        <dbReference type="ARBA" id="ARBA00022448"/>
    </source>
</evidence>
<keyword evidence="6" id="KW-1003">Cell membrane</keyword>